<dbReference type="Pfam" id="PF02949">
    <property type="entry name" value="7tm_6"/>
    <property type="match status" value="1"/>
</dbReference>
<dbReference type="GO" id="GO:0005549">
    <property type="term" value="F:odorant binding"/>
    <property type="evidence" value="ECO:0007669"/>
    <property type="project" value="InterPro"/>
</dbReference>
<sequence length="153" mass="17184">MSAPSSGQPELPFPSEFPWDNRIARNYLASYVWNASAGVGVILFAVSMDTVFCSLTCNLCALFEIAQSQMKRFRGVTLSETQTNLRNILILYQKSLEMSLTLNRLLRPLINMQFLLASLHLCVLSYQLSEKLANLEVLHYAAFTSSVLTLSVR</sequence>
<evidence type="ECO:0000256" key="3">
    <source>
        <dbReference type="ARBA" id="ARBA00022606"/>
    </source>
</evidence>
<keyword evidence="7 10" id="KW-0472">Membrane</keyword>
<comment type="subcellular location">
    <subcellularLocation>
        <location evidence="1">Cell membrane</location>
        <topology evidence="1">Multi-pass membrane protein</topology>
    </subcellularLocation>
</comment>
<feature type="transmembrane region" description="Helical" evidence="10">
    <location>
        <begin position="37"/>
        <end position="63"/>
    </location>
</feature>
<keyword evidence="12" id="KW-1185">Reference proteome</keyword>
<evidence type="ECO:0000256" key="9">
    <source>
        <dbReference type="ARBA" id="ARBA00023224"/>
    </source>
</evidence>
<protein>
    <recommendedName>
        <fullName evidence="13">Odorant receptor</fullName>
    </recommendedName>
</protein>
<dbReference type="GO" id="GO:0005886">
    <property type="term" value="C:plasma membrane"/>
    <property type="evidence" value="ECO:0007669"/>
    <property type="project" value="UniProtKB-SubCell"/>
</dbReference>
<dbReference type="Proteomes" id="UP000295192">
    <property type="component" value="Unassembled WGS sequence"/>
</dbReference>
<evidence type="ECO:0000256" key="4">
    <source>
        <dbReference type="ARBA" id="ARBA00022692"/>
    </source>
</evidence>
<evidence type="ECO:0000256" key="6">
    <source>
        <dbReference type="ARBA" id="ARBA00022989"/>
    </source>
</evidence>
<accession>A0A484BT63</accession>
<keyword evidence="4 10" id="KW-0812">Transmembrane</keyword>
<keyword evidence="5" id="KW-0552">Olfaction</keyword>
<dbReference type="AlphaFoldDB" id="A0A484BT63"/>
<evidence type="ECO:0000256" key="5">
    <source>
        <dbReference type="ARBA" id="ARBA00022725"/>
    </source>
</evidence>
<keyword evidence="3" id="KW-0716">Sensory transduction</keyword>
<keyword evidence="9" id="KW-0807">Transducer</keyword>
<proteinExistence type="predicted"/>
<reference evidence="11 12" key="1">
    <citation type="journal article" date="2019" name="J. Hered.">
        <title>An Improved Genome Assembly for Drosophila navojoa, the Basal Species in the mojavensis Cluster.</title>
        <authorList>
            <person name="Vanderlinde T."/>
            <person name="Dupim E.G."/>
            <person name="Nazario-Yepiz N.O."/>
            <person name="Carvalho A.B."/>
        </authorList>
    </citation>
    <scope>NUCLEOTIDE SEQUENCE [LARGE SCALE GENOMIC DNA]</scope>
    <source>
        <strain evidence="11">Navoj_Jal97</strain>
        <tissue evidence="11">Whole organism</tissue>
    </source>
</reference>
<name>A0A484BT63_DRONA</name>
<keyword evidence="2" id="KW-1003">Cell membrane</keyword>
<evidence type="ECO:0000256" key="10">
    <source>
        <dbReference type="SAM" id="Phobius"/>
    </source>
</evidence>
<evidence type="ECO:0008006" key="13">
    <source>
        <dbReference type="Google" id="ProtNLM"/>
    </source>
</evidence>
<comment type="caution">
    <text evidence="11">The sequence shown here is derived from an EMBL/GenBank/DDBJ whole genome shotgun (WGS) entry which is preliminary data.</text>
</comment>
<dbReference type="InterPro" id="IPR004117">
    <property type="entry name" value="7tm6_olfct_rcpt"/>
</dbReference>
<evidence type="ECO:0000313" key="12">
    <source>
        <dbReference type="Proteomes" id="UP000295192"/>
    </source>
</evidence>
<evidence type="ECO:0000256" key="2">
    <source>
        <dbReference type="ARBA" id="ARBA00022475"/>
    </source>
</evidence>
<evidence type="ECO:0000256" key="8">
    <source>
        <dbReference type="ARBA" id="ARBA00023170"/>
    </source>
</evidence>
<dbReference type="EMBL" id="LSRL02000006">
    <property type="protein sequence ID" value="TDG51977.1"/>
    <property type="molecule type" value="Genomic_DNA"/>
</dbReference>
<evidence type="ECO:0000256" key="7">
    <source>
        <dbReference type="ARBA" id="ARBA00023136"/>
    </source>
</evidence>
<evidence type="ECO:0000256" key="1">
    <source>
        <dbReference type="ARBA" id="ARBA00004651"/>
    </source>
</evidence>
<keyword evidence="8" id="KW-0675">Receptor</keyword>
<evidence type="ECO:0000313" key="11">
    <source>
        <dbReference type="EMBL" id="TDG51977.1"/>
    </source>
</evidence>
<gene>
    <name evidence="11" type="ORF">AWZ03_001647</name>
</gene>
<keyword evidence="6 10" id="KW-1133">Transmembrane helix</keyword>
<dbReference type="OrthoDB" id="6597368at2759"/>
<organism evidence="11 12">
    <name type="scientific">Drosophila navojoa</name>
    <name type="common">Fruit fly</name>
    <dbReference type="NCBI Taxonomy" id="7232"/>
    <lineage>
        <taxon>Eukaryota</taxon>
        <taxon>Metazoa</taxon>
        <taxon>Ecdysozoa</taxon>
        <taxon>Arthropoda</taxon>
        <taxon>Hexapoda</taxon>
        <taxon>Insecta</taxon>
        <taxon>Pterygota</taxon>
        <taxon>Neoptera</taxon>
        <taxon>Endopterygota</taxon>
        <taxon>Diptera</taxon>
        <taxon>Brachycera</taxon>
        <taxon>Muscomorpha</taxon>
        <taxon>Ephydroidea</taxon>
        <taxon>Drosophilidae</taxon>
        <taxon>Drosophila</taxon>
    </lineage>
</organism>
<dbReference type="GO" id="GO:0007165">
    <property type="term" value="P:signal transduction"/>
    <property type="evidence" value="ECO:0007669"/>
    <property type="project" value="UniProtKB-KW"/>
</dbReference>
<dbReference type="GO" id="GO:0004984">
    <property type="term" value="F:olfactory receptor activity"/>
    <property type="evidence" value="ECO:0007669"/>
    <property type="project" value="InterPro"/>
</dbReference>